<accession>A0A5C4T478</accession>
<name>A0A5C4T478_9BACL</name>
<organism evidence="2 3">
    <name type="scientific">Paenibacillus hemerocallicola</name>
    <dbReference type="NCBI Taxonomy" id="1172614"/>
    <lineage>
        <taxon>Bacteria</taxon>
        <taxon>Bacillati</taxon>
        <taxon>Bacillota</taxon>
        <taxon>Bacilli</taxon>
        <taxon>Bacillales</taxon>
        <taxon>Paenibacillaceae</taxon>
        <taxon>Paenibacillus</taxon>
    </lineage>
</organism>
<reference evidence="2 3" key="1">
    <citation type="submission" date="2019-05" db="EMBL/GenBank/DDBJ databases">
        <title>We sequenced the genome of Paenibacillus hemerocallicola KCTC 33185 for further insight into its adaptation and study the phylogeny of Paenibacillus.</title>
        <authorList>
            <person name="Narsing Rao M.P."/>
        </authorList>
    </citation>
    <scope>NUCLEOTIDE SEQUENCE [LARGE SCALE GENOMIC DNA]</scope>
    <source>
        <strain evidence="2 3">KCTC 33185</strain>
    </source>
</reference>
<protein>
    <submittedName>
        <fullName evidence="2">Uncharacterized protein</fullName>
    </submittedName>
</protein>
<keyword evidence="1" id="KW-0472">Membrane</keyword>
<keyword evidence="3" id="KW-1185">Reference proteome</keyword>
<evidence type="ECO:0000313" key="2">
    <source>
        <dbReference type="EMBL" id="TNJ63550.1"/>
    </source>
</evidence>
<feature type="transmembrane region" description="Helical" evidence="1">
    <location>
        <begin position="172"/>
        <end position="193"/>
    </location>
</feature>
<feature type="transmembrane region" description="Helical" evidence="1">
    <location>
        <begin position="146"/>
        <end position="165"/>
    </location>
</feature>
<comment type="caution">
    <text evidence="2">The sequence shown here is derived from an EMBL/GenBank/DDBJ whole genome shotgun (WGS) entry which is preliminary data.</text>
</comment>
<dbReference type="RefSeq" id="WP_139604966.1">
    <property type="nucleotide sequence ID" value="NZ_VDCQ01000041.1"/>
</dbReference>
<evidence type="ECO:0000256" key="1">
    <source>
        <dbReference type="SAM" id="Phobius"/>
    </source>
</evidence>
<feature type="transmembrane region" description="Helical" evidence="1">
    <location>
        <begin position="89"/>
        <end position="106"/>
    </location>
</feature>
<gene>
    <name evidence="2" type="ORF">FE784_24865</name>
</gene>
<feature type="transmembrane region" description="Helical" evidence="1">
    <location>
        <begin position="21"/>
        <end position="39"/>
    </location>
</feature>
<dbReference type="AlphaFoldDB" id="A0A5C4T478"/>
<keyword evidence="1" id="KW-1133">Transmembrane helix</keyword>
<evidence type="ECO:0000313" key="3">
    <source>
        <dbReference type="Proteomes" id="UP000307943"/>
    </source>
</evidence>
<dbReference type="Proteomes" id="UP000307943">
    <property type="component" value="Unassembled WGS sequence"/>
</dbReference>
<keyword evidence="1" id="KW-0812">Transmembrane</keyword>
<feature type="transmembrane region" description="Helical" evidence="1">
    <location>
        <begin position="213"/>
        <end position="236"/>
    </location>
</feature>
<dbReference type="OrthoDB" id="1681403at2"/>
<feature type="transmembrane region" description="Helical" evidence="1">
    <location>
        <begin position="51"/>
        <end position="68"/>
    </location>
</feature>
<proteinExistence type="predicted"/>
<sequence length="257" mass="30124">MEHQSRQDLPRRYLSHISSFNLNYLHLRSPVIVAWWAAAFPGFGHLLLGRYLKGYILLIWEVVINWYSRLNEAMVYSYTGQFDLARHVLNKRWLLLYIAVYIYSIWDSYRLTVDTNKIVKLGRMAKSPVQSLFIGPYSANFLDKRSPGLAVAWSLLMPGLGHLYLHLVPTGFLLLCMTIVQVVMSHFLEAFYFTMMGSFREAVAVLDVEWTLFLPSIYGFAMYESYVIAVEYNNLFRREQSLYMKKEYQSESFDMPL</sequence>
<dbReference type="EMBL" id="VDCQ01000041">
    <property type="protein sequence ID" value="TNJ63550.1"/>
    <property type="molecule type" value="Genomic_DNA"/>
</dbReference>